<evidence type="ECO:0000313" key="1">
    <source>
        <dbReference type="EMBL" id="GAF05497.1"/>
    </source>
</evidence>
<dbReference type="eggNOG" id="ENOG50345Z4">
    <property type="taxonomic scope" value="Bacteria"/>
</dbReference>
<keyword evidence="2" id="KW-1185">Reference proteome</keyword>
<dbReference type="RefSeq" id="WP_027472353.1">
    <property type="nucleotide sequence ID" value="NZ_BAMD01000091.1"/>
</dbReference>
<reference evidence="1 2" key="1">
    <citation type="journal article" date="2014" name="Genome Announc.">
        <title>Draft Genome Sequence of Cytophaga fermentans JCM 21142T, a Facultative Anaerobe Isolated from Marine Mud.</title>
        <authorList>
            <person name="Starns D."/>
            <person name="Oshima K."/>
            <person name="Suda W."/>
            <person name="Iino T."/>
            <person name="Yuki M."/>
            <person name="Inoue J."/>
            <person name="Kitamura K."/>
            <person name="Iida T."/>
            <person name="Darby A."/>
            <person name="Hattori M."/>
            <person name="Ohkuma M."/>
        </authorList>
    </citation>
    <scope>NUCLEOTIDE SEQUENCE [LARGE SCALE GENOMIC DNA]</scope>
    <source>
        <strain evidence="1 2">JCM 21142</strain>
    </source>
</reference>
<gene>
    <name evidence="1" type="ORF">JCM21142_104234</name>
</gene>
<dbReference type="EMBL" id="BAMD01000091">
    <property type="protein sequence ID" value="GAF05497.1"/>
    <property type="molecule type" value="Genomic_DNA"/>
</dbReference>
<name>W7YAT2_9BACT</name>
<dbReference type="AlphaFoldDB" id="W7YAT2"/>
<organism evidence="1 2">
    <name type="scientific">Saccharicrinis fermentans DSM 9555 = JCM 21142</name>
    <dbReference type="NCBI Taxonomy" id="869213"/>
    <lineage>
        <taxon>Bacteria</taxon>
        <taxon>Pseudomonadati</taxon>
        <taxon>Bacteroidota</taxon>
        <taxon>Bacteroidia</taxon>
        <taxon>Marinilabiliales</taxon>
        <taxon>Marinilabiliaceae</taxon>
        <taxon>Saccharicrinis</taxon>
    </lineage>
</organism>
<protein>
    <submittedName>
        <fullName evidence="1">Uncharacterized protein</fullName>
    </submittedName>
</protein>
<comment type="caution">
    <text evidence="1">The sequence shown here is derived from an EMBL/GenBank/DDBJ whole genome shotgun (WGS) entry which is preliminary data.</text>
</comment>
<dbReference type="OrthoDB" id="1120843at2"/>
<dbReference type="Proteomes" id="UP000019402">
    <property type="component" value="Unassembled WGS sequence"/>
</dbReference>
<accession>W7YAT2</accession>
<evidence type="ECO:0000313" key="2">
    <source>
        <dbReference type="Proteomes" id="UP000019402"/>
    </source>
</evidence>
<dbReference type="STRING" id="869213.GCA_000517085_02838"/>
<sequence>MAKKKASDYYTHQPLSIDEVKAIEADQRFNRKKVGKLQFTETWYFDKKNQKWIKNIHSVLLAYELYDDTNNLRGYKAAFVIEDL</sequence>
<proteinExistence type="predicted"/>